<dbReference type="GO" id="GO:0046076">
    <property type="term" value="P:dTTP catabolic process"/>
    <property type="evidence" value="ECO:0007669"/>
    <property type="project" value="TreeGrafter"/>
</dbReference>
<dbReference type="OrthoDB" id="9808939at2"/>
<name>A0A3E2B0U8_9FIRM</name>
<dbReference type="Pfam" id="PF03819">
    <property type="entry name" value="MazG"/>
    <property type="match status" value="2"/>
</dbReference>
<evidence type="ECO:0000259" key="1">
    <source>
        <dbReference type="Pfam" id="PF03819"/>
    </source>
</evidence>
<dbReference type="NCBIfam" id="TIGR00444">
    <property type="entry name" value="mazG"/>
    <property type="match status" value="1"/>
</dbReference>
<dbReference type="PANTHER" id="PTHR30522:SF0">
    <property type="entry name" value="NUCLEOSIDE TRIPHOSPHATE PYROPHOSPHOHYDROLASE"/>
    <property type="match status" value="1"/>
</dbReference>
<dbReference type="Proteomes" id="UP000260649">
    <property type="component" value="Unassembled WGS sequence"/>
</dbReference>
<dbReference type="GO" id="GO:0046081">
    <property type="term" value="P:dUTP catabolic process"/>
    <property type="evidence" value="ECO:0007669"/>
    <property type="project" value="TreeGrafter"/>
</dbReference>
<dbReference type="GO" id="GO:0046047">
    <property type="term" value="P:TTP catabolic process"/>
    <property type="evidence" value="ECO:0007669"/>
    <property type="project" value="TreeGrafter"/>
</dbReference>
<dbReference type="GO" id="GO:0047429">
    <property type="term" value="F:nucleoside triphosphate diphosphatase activity"/>
    <property type="evidence" value="ECO:0007669"/>
    <property type="project" value="InterPro"/>
</dbReference>
<dbReference type="InterPro" id="IPR011551">
    <property type="entry name" value="NTP_PyrPHydrolase_MazG"/>
</dbReference>
<protein>
    <submittedName>
        <fullName evidence="2">Nucleoside triphosphate pyrophosphohydrolase</fullName>
    </submittedName>
</protein>
<dbReference type="GeneID" id="97996397"/>
<accession>A0A3E2B0U8</accession>
<dbReference type="PANTHER" id="PTHR30522">
    <property type="entry name" value="NUCLEOSIDE TRIPHOSPHATE PYROPHOSPHOHYDROLASE"/>
    <property type="match status" value="1"/>
</dbReference>
<gene>
    <name evidence="2" type="ORF">DV520_11710</name>
</gene>
<dbReference type="RefSeq" id="WP_021919270.1">
    <property type="nucleotide sequence ID" value="NZ_CAKXKJ010000014.1"/>
</dbReference>
<dbReference type="SUPFAM" id="SSF101386">
    <property type="entry name" value="all-alpha NTP pyrophosphatases"/>
    <property type="match status" value="2"/>
</dbReference>
<reference evidence="2 3" key="1">
    <citation type="submission" date="2018-07" db="EMBL/GenBank/DDBJ databases">
        <title>GABA Modulating Bacteria of the Human Gut Microbiota.</title>
        <authorList>
            <person name="Strandwitz P."/>
            <person name="Kim K.H."/>
            <person name="Terekhova D."/>
            <person name="Liu J.K."/>
            <person name="Sharma A."/>
            <person name="Levering J."/>
            <person name="Mcdonald D."/>
            <person name="Dietrich D."/>
            <person name="Ramadhar T.R."/>
            <person name="Lekbua A."/>
            <person name="Mroue N."/>
            <person name="Liston C."/>
            <person name="Stewart E.J."/>
            <person name="Dubin M.J."/>
            <person name="Zengler K."/>
            <person name="Knight R."/>
            <person name="Gilbert J.A."/>
            <person name="Clardy J."/>
            <person name="Lewis K."/>
        </authorList>
    </citation>
    <scope>NUCLEOTIDE SEQUENCE [LARGE SCALE GENOMIC DNA]</scope>
    <source>
        <strain evidence="2 3">KLE1738</strain>
    </source>
</reference>
<dbReference type="GO" id="GO:0046061">
    <property type="term" value="P:dATP catabolic process"/>
    <property type="evidence" value="ECO:0007669"/>
    <property type="project" value="TreeGrafter"/>
</dbReference>
<dbReference type="Gene3D" id="1.10.287.1080">
    <property type="entry name" value="MazG-like"/>
    <property type="match status" value="2"/>
</dbReference>
<dbReference type="CDD" id="cd11528">
    <property type="entry name" value="NTP-PPase_MazG_Nterm"/>
    <property type="match status" value="1"/>
</dbReference>
<feature type="domain" description="NTP pyrophosphohydrolase MazG-like" evidence="1">
    <location>
        <begin position="165"/>
        <end position="224"/>
    </location>
</feature>
<sequence>MINFEEKTAYTVEDLRRIVHLLRAPGGCPWDGAQTHESIRRNFLEEAYEVAEAIDEKNPAHLKEELGDVLLQVLFHASIEEDAGRFTLDDVADGICKKLIFRHPHVFGGAAATPDSWEELKRQEKGQTTYTATLQSVAKSLPGLWRAEKIQAKAEKAGFEWPNVQAAMDKLTEELEELQTAVADHSNVEEELGDLLFAAVKIARFFQIDAEDALAGTCEKFIRRFAGVEAAVTAQGRDMRELDVSQLMALWNREKHPENEERKGNHHEQD</sequence>
<comment type="caution">
    <text evidence="2">The sequence shown here is derived from an EMBL/GenBank/DDBJ whole genome shotgun (WGS) entry which is preliminary data.</text>
</comment>
<keyword evidence="3" id="KW-1185">Reference proteome</keyword>
<dbReference type="NCBIfam" id="NF007113">
    <property type="entry name" value="PRK09562.1"/>
    <property type="match status" value="1"/>
</dbReference>
<dbReference type="FunFam" id="1.10.287.1080:FF:000001">
    <property type="entry name" value="Nucleoside triphosphate pyrophosphohydrolase"/>
    <property type="match status" value="1"/>
</dbReference>
<evidence type="ECO:0000313" key="3">
    <source>
        <dbReference type="Proteomes" id="UP000260649"/>
    </source>
</evidence>
<keyword evidence="2" id="KW-0378">Hydrolase</keyword>
<dbReference type="GO" id="GO:0006203">
    <property type="term" value="P:dGTP catabolic process"/>
    <property type="evidence" value="ECO:0007669"/>
    <property type="project" value="TreeGrafter"/>
</dbReference>
<evidence type="ECO:0000313" key="2">
    <source>
        <dbReference type="EMBL" id="RFT05606.1"/>
    </source>
</evidence>
<dbReference type="GO" id="GO:0046052">
    <property type="term" value="P:UTP catabolic process"/>
    <property type="evidence" value="ECO:0007669"/>
    <property type="project" value="TreeGrafter"/>
</dbReference>
<proteinExistence type="predicted"/>
<dbReference type="EMBL" id="QQRQ01000042">
    <property type="protein sequence ID" value="RFT05606.1"/>
    <property type="molecule type" value="Genomic_DNA"/>
</dbReference>
<feature type="domain" description="NTP pyrophosphohydrolase MazG-like" evidence="1">
    <location>
        <begin position="34"/>
        <end position="107"/>
    </location>
</feature>
<dbReference type="InterPro" id="IPR004518">
    <property type="entry name" value="MazG-like_dom"/>
</dbReference>
<dbReference type="InterPro" id="IPR048015">
    <property type="entry name" value="NTP-PPase_MazG-like_N"/>
</dbReference>
<organism evidence="2 3">
    <name type="scientific">Evtepia gabavorous</name>
    <dbReference type="NCBI Taxonomy" id="2211183"/>
    <lineage>
        <taxon>Bacteria</taxon>
        <taxon>Bacillati</taxon>
        <taxon>Bacillota</taxon>
        <taxon>Clostridia</taxon>
        <taxon>Eubacteriales</taxon>
        <taxon>Evtepia</taxon>
    </lineage>
</organism>
<dbReference type="GO" id="GO:0006950">
    <property type="term" value="P:response to stress"/>
    <property type="evidence" value="ECO:0007669"/>
    <property type="project" value="UniProtKB-ARBA"/>
</dbReference>
<dbReference type="CDD" id="cd11529">
    <property type="entry name" value="NTP-PPase_MazG_Cterm"/>
    <property type="match status" value="1"/>
</dbReference>
<dbReference type="AlphaFoldDB" id="A0A3E2B0U8"/>
<dbReference type="InterPro" id="IPR048011">
    <property type="entry name" value="NTP-PPase_MazG-like_C"/>
</dbReference>